<gene>
    <name evidence="2" type="ORF">BCIN_02g00960</name>
</gene>
<dbReference type="OMA" id="NHWNAWK"/>
<dbReference type="PANTHER" id="PTHR35870">
    <property type="entry name" value="PROTEIN, PUTATIVE (AFU_ORTHOLOGUE AFUA_5G03330)-RELATED"/>
    <property type="match status" value="1"/>
</dbReference>
<sequence>MSAPMINWVPIVNRVYKYVANATIGSSTQPITISPVEVHDIETAPEKRPRTLKHLLKSNHINHSILYNRNRFHNHLPHHLGSAYLLGADYDKLQKVFAEESKDLEEWQDSPGEITDADWREFLGQKVYQRAYVDFFEDELALKYSYDWKVLVEEYLYSGKAPLVNGLISGLGHPLIHLGYAVELNSRELAIEALSLASSCYGFLHKYLDDPSYTKASTYSTTSPLEILHKIHADSRLDGVLQAPWPGSIVKLFDEHEELILEHWNAWSITDPHKQFQDSQEAAVNLLVQTVKPGTHAYDFFMVHILTTSHAVRILLPFVPAKFQISLIRQWWLLTISIYCLQMRPEINEDIEQKPAKGWKYLEDKAINGVWSTDPHYMKAIRAMKEAAFTWGDVHERYLSMAVTFAEDFNGWTGFGTSEFDRVGGHL</sequence>
<reference evidence="2 3" key="1">
    <citation type="journal article" date="2011" name="PLoS Genet.">
        <title>Genomic analysis of the necrotrophic fungal pathogens Sclerotinia sclerotiorum and Botrytis cinerea.</title>
        <authorList>
            <person name="Amselem J."/>
            <person name="Cuomo C.A."/>
            <person name="van Kan J.A."/>
            <person name="Viaud M."/>
            <person name="Benito E.P."/>
            <person name="Couloux A."/>
            <person name="Coutinho P.M."/>
            <person name="de Vries R.P."/>
            <person name="Dyer P.S."/>
            <person name="Fillinger S."/>
            <person name="Fournier E."/>
            <person name="Gout L."/>
            <person name="Hahn M."/>
            <person name="Kohn L."/>
            <person name="Lapalu N."/>
            <person name="Plummer K.M."/>
            <person name="Pradier J.M."/>
            <person name="Quevillon E."/>
            <person name="Sharon A."/>
            <person name="Simon A."/>
            <person name="ten Have A."/>
            <person name="Tudzynski B."/>
            <person name="Tudzynski P."/>
            <person name="Wincker P."/>
            <person name="Andrew M."/>
            <person name="Anthouard V."/>
            <person name="Beever R.E."/>
            <person name="Beffa R."/>
            <person name="Benoit I."/>
            <person name="Bouzid O."/>
            <person name="Brault B."/>
            <person name="Chen Z."/>
            <person name="Choquer M."/>
            <person name="Collemare J."/>
            <person name="Cotton P."/>
            <person name="Danchin E.G."/>
            <person name="Da Silva C."/>
            <person name="Gautier A."/>
            <person name="Giraud C."/>
            <person name="Giraud T."/>
            <person name="Gonzalez C."/>
            <person name="Grossetete S."/>
            <person name="Guldener U."/>
            <person name="Henrissat B."/>
            <person name="Howlett B.J."/>
            <person name="Kodira C."/>
            <person name="Kretschmer M."/>
            <person name="Lappartient A."/>
            <person name="Leroch M."/>
            <person name="Levis C."/>
            <person name="Mauceli E."/>
            <person name="Neuveglise C."/>
            <person name="Oeser B."/>
            <person name="Pearson M."/>
            <person name="Poulain J."/>
            <person name="Poussereau N."/>
            <person name="Quesneville H."/>
            <person name="Rascle C."/>
            <person name="Schumacher J."/>
            <person name="Segurens B."/>
            <person name="Sexton A."/>
            <person name="Silva E."/>
            <person name="Sirven C."/>
            <person name="Soanes D.M."/>
            <person name="Talbot N.J."/>
            <person name="Templeton M."/>
            <person name="Yandava C."/>
            <person name="Yarden O."/>
            <person name="Zeng Q."/>
            <person name="Rollins J.A."/>
            <person name="Lebrun M.H."/>
            <person name="Dickman M."/>
        </authorList>
    </citation>
    <scope>NUCLEOTIDE SEQUENCE [LARGE SCALE GENOMIC DNA]</scope>
    <source>
        <strain evidence="2 3">B05.10</strain>
    </source>
</reference>
<dbReference type="OrthoDB" id="10265971at2759"/>
<dbReference type="RefSeq" id="XP_001555932.1">
    <property type="nucleotide sequence ID" value="XM_001555882.2"/>
</dbReference>
<dbReference type="EMBL" id="CP009806">
    <property type="protein sequence ID" value="ATZ46725.1"/>
    <property type="molecule type" value="Genomic_DNA"/>
</dbReference>
<evidence type="ECO:0000313" key="2">
    <source>
        <dbReference type="EMBL" id="ATZ46725.1"/>
    </source>
</evidence>
<dbReference type="GeneID" id="5436501"/>
<organism evidence="2 3">
    <name type="scientific">Botryotinia fuckeliana (strain B05.10)</name>
    <name type="common">Noble rot fungus</name>
    <name type="synonym">Botrytis cinerea</name>
    <dbReference type="NCBI Taxonomy" id="332648"/>
    <lineage>
        <taxon>Eukaryota</taxon>
        <taxon>Fungi</taxon>
        <taxon>Dikarya</taxon>
        <taxon>Ascomycota</taxon>
        <taxon>Pezizomycotina</taxon>
        <taxon>Leotiomycetes</taxon>
        <taxon>Helotiales</taxon>
        <taxon>Sclerotiniaceae</taxon>
        <taxon>Botrytis</taxon>
    </lineage>
</organism>
<keyword evidence="3" id="KW-1185">Reference proteome</keyword>
<dbReference type="Proteomes" id="UP000001798">
    <property type="component" value="Chromosome 2"/>
</dbReference>
<reference evidence="2 3" key="3">
    <citation type="journal article" date="2017" name="Mol. Plant Pathol.">
        <title>A gapless genome sequence of the fungus Botrytis cinerea.</title>
        <authorList>
            <person name="Van Kan J.A."/>
            <person name="Stassen J.H."/>
            <person name="Mosbach A."/>
            <person name="Van Der Lee T.A."/>
            <person name="Faino L."/>
            <person name="Farmer A.D."/>
            <person name="Papasotiriou D.G."/>
            <person name="Zhou S."/>
            <person name="Seidl M.F."/>
            <person name="Cottam E."/>
            <person name="Edel D."/>
            <person name="Hahn M."/>
            <person name="Schwartz D.C."/>
            <person name="Dietrich R.A."/>
            <person name="Widdison S."/>
            <person name="Scalliet G."/>
        </authorList>
    </citation>
    <scope>NUCLEOTIDE SEQUENCE [LARGE SCALE GENOMIC DNA]</scope>
    <source>
        <strain evidence="2 3">B05.10</strain>
    </source>
</reference>
<dbReference type="Pfam" id="PF14027">
    <property type="entry name" value="Questin_oxidase"/>
    <property type="match status" value="1"/>
</dbReference>
<dbReference type="VEuPathDB" id="FungiDB:Bcin02g00960"/>
<keyword evidence="1" id="KW-0560">Oxidoreductase</keyword>
<proteinExistence type="predicted"/>
<dbReference type="InterPro" id="IPR025337">
    <property type="entry name" value="Questin_oxidase-like"/>
</dbReference>
<evidence type="ECO:0008006" key="4">
    <source>
        <dbReference type="Google" id="ProtNLM"/>
    </source>
</evidence>
<dbReference type="KEGG" id="bfu:BCIN_02g00960"/>
<accession>A0A384J7W7</accession>
<evidence type="ECO:0000313" key="3">
    <source>
        <dbReference type="Proteomes" id="UP000001798"/>
    </source>
</evidence>
<evidence type="ECO:0000256" key="1">
    <source>
        <dbReference type="ARBA" id="ARBA00023002"/>
    </source>
</evidence>
<dbReference type="GO" id="GO:0016491">
    <property type="term" value="F:oxidoreductase activity"/>
    <property type="evidence" value="ECO:0007669"/>
    <property type="project" value="UniProtKB-KW"/>
</dbReference>
<dbReference type="PANTHER" id="PTHR35870:SF6">
    <property type="entry name" value="MGS207 PROTEIN"/>
    <property type="match status" value="1"/>
</dbReference>
<protein>
    <recommendedName>
        <fullName evidence="4">Mgs207 protein</fullName>
    </recommendedName>
</protein>
<reference evidence="2 3" key="2">
    <citation type="journal article" date="2012" name="Eukaryot. Cell">
        <title>Genome update of Botrytis cinerea strains B05.10 and T4.</title>
        <authorList>
            <person name="Staats M."/>
            <person name="van Kan J.A."/>
        </authorList>
    </citation>
    <scope>NUCLEOTIDE SEQUENCE [LARGE SCALE GENOMIC DNA]</scope>
    <source>
        <strain evidence="2 3">B05.10</strain>
    </source>
</reference>
<dbReference type="AlphaFoldDB" id="A0A384J7W7"/>
<name>A0A384J7W7_BOTFB</name>